<feature type="region of interest" description="Disordered" evidence="1">
    <location>
        <begin position="79"/>
        <end position="98"/>
    </location>
</feature>
<dbReference type="SMART" id="SM00054">
    <property type="entry name" value="EFh"/>
    <property type="match status" value="2"/>
</dbReference>
<feature type="domain" description="EF-hand" evidence="3">
    <location>
        <begin position="30"/>
        <end position="65"/>
    </location>
</feature>
<evidence type="ECO:0000256" key="2">
    <source>
        <dbReference type="SAM" id="SignalP"/>
    </source>
</evidence>
<sequence length="98" mass="11110" precursor="true">MKKVLFTMCLALGVAVTALSANAEEKPKKGKKPDLEAIFKKLDKDKSGDLTLEEFKGKRDEEKAKKAFARLDKDKNEKVTLKEFKERGQRKPKPKTDS</sequence>
<evidence type="ECO:0000313" key="4">
    <source>
        <dbReference type="EMBL" id="QDT34395.1"/>
    </source>
</evidence>
<dbReference type="EMBL" id="CP036267">
    <property type="protein sequence ID" value="QDT34395.1"/>
    <property type="molecule type" value="Genomic_DNA"/>
</dbReference>
<dbReference type="KEGG" id="tpol:Mal48_36550"/>
<gene>
    <name evidence="4" type="ORF">Mal48_36550</name>
</gene>
<dbReference type="SUPFAM" id="SSF47473">
    <property type="entry name" value="EF-hand"/>
    <property type="match status" value="1"/>
</dbReference>
<dbReference type="PROSITE" id="PS00018">
    <property type="entry name" value="EF_HAND_1"/>
    <property type="match status" value="1"/>
</dbReference>
<feature type="chain" id="PRO_5022217636" evidence="2">
    <location>
        <begin position="24"/>
        <end position="98"/>
    </location>
</feature>
<dbReference type="InterPro" id="IPR002048">
    <property type="entry name" value="EF_hand_dom"/>
</dbReference>
<evidence type="ECO:0000259" key="3">
    <source>
        <dbReference type="PROSITE" id="PS50222"/>
    </source>
</evidence>
<reference evidence="4 5" key="1">
    <citation type="submission" date="2019-02" db="EMBL/GenBank/DDBJ databases">
        <title>Deep-cultivation of Planctomycetes and their phenomic and genomic characterization uncovers novel biology.</title>
        <authorList>
            <person name="Wiegand S."/>
            <person name="Jogler M."/>
            <person name="Boedeker C."/>
            <person name="Pinto D."/>
            <person name="Vollmers J."/>
            <person name="Rivas-Marin E."/>
            <person name="Kohn T."/>
            <person name="Peeters S.H."/>
            <person name="Heuer A."/>
            <person name="Rast P."/>
            <person name="Oberbeckmann S."/>
            <person name="Bunk B."/>
            <person name="Jeske O."/>
            <person name="Meyerdierks A."/>
            <person name="Storesund J.E."/>
            <person name="Kallscheuer N."/>
            <person name="Luecker S."/>
            <person name="Lage O.M."/>
            <person name="Pohl T."/>
            <person name="Merkel B.J."/>
            <person name="Hornburger P."/>
            <person name="Mueller R.-W."/>
            <person name="Bruemmer F."/>
            <person name="Labrenz M."/>
            <person name="Spormann A.M."/>
            <person name="Op den Camp H."/>
            <person name="Overmann J."/>
            <person name="Amann R."/>
            <person name="Jetten M.S.M."/>
            <person name="Mascher T."/>
            <person name="Medema M.H."/>
            <person name="Devos D.P."/>
            <person name="Kaster A.-K."/>
            <person name="Ovreas L."/>
            <person name="Rohde M."/>
            <person name="Galperin M.Y."/>
            <person name="Jogler C."/>
        </authorList>
    </citation>
    <scope>NUCLEOTIDE SEQUENCE [LARGE SCALE GENOMIC DNA]</scope>
    <source>
        <strain evidence="4 5">Mal48</strain>
    </source>
</reference>
<dbReference type="Pfam" id="PF13405">
    <property type="entry name" value="EF-hand_6"/>
    <property type="match status" value="1"/>
</dbReference>
<dbReference type="AlphaFoldDB" id="A0A517QRZ5"/>
<protein>
    <submittedName>
        <fullName evidence="4">EF hand</fullName>
    </submittedName>
</protein>
<dbReference type="RefSeq" id="WP_145202271.1">
    <property type="nucleotide sequence ID" value="NZ_CP036267.1"/>
</dbReference>
<dbReference type="InterPro" id="IPR011992">
    <property type="entry name" value="EF-hand-dom_pair"/>
</dbReference>
<name>A0A517QRZ5_9PLAN</name>
<accession>A0A517QRZ5</accession>
<dbReference type="OrthoDB" id="1448179at2"/>
<evidence type="ECO:0000256" key="1">
    <source>
        <dbReference type="SAM" id="MobiDB-lite"/>
    </source>
</evidence>
<dbReference type="GO" id="GO:0005509">
    <property type="term" value="F:calcium ion binding"/>
    <property type="evidence" value="ECO:0007669"/>
    <property type="project" value="InterPro"/>
</dbReference>
<dbReference type="CDD" id="cd00051">
    <property type="entry name" value="EFh"/>
    <property type="match status" value="1"/>
</dbReference>
<organism evidence="4 5">
    <name type="scientific">Thalassoglobus polymorphus</name>
    <dbReference type="NCBI Taxonomy" id="2527994"/>
    <lineage>
        <taxon>Bacteria</taxon>
        <taxon>Pseudomonadati</taxon>
        <taxon>Planctomycetota</taxon>
        <taxon>Planctomycetia</taxon>
        <taxon>Planctomycetales</taxon>
        <taxon>Planctomycetaceae</taxon>
        <taxon>Thalassoglobus</taxon>
    </lineage>
</organism>
<evidence type="ECO:0000313" key="5">
    <source>
        <dbReference type="Proteomes" id="UP000315724"/>
    </source>
</evidence>
<proteinExistence type="predicted"/>
<dbReference type="InterPro" id="IPR018247">
    <property type="entry name" value="EF_Hand_1_Ca_BS"/>
</dbReference>
<feature type="signal peptide" evidence="2">
    <location>
        <begin position="1"/>
        <end position="23"/>
    </location>
</feature>
<dbReference type="Proteomes" id="UP000315724">
    <property type="component" value="Chromosome"/>
</dbReference>
<keyword evidence="5" id="KW-1185">Reference proteome</keyword>
<keyword evidence="2" id="KW-0732">Signal</keyword>
<dbReference type="Gene3D" id="1.10.238.10">
    <property type="entry name" value="EF-hand"/>
    <property type="match status" value="1"/>
</dbReference>
<dbReference type="PROSITE" id="PS50222">
    <property type="entry name" value="EF_HAND_2"/>
    <property type="match status" value="1"/>
</dbReference>